<name>A0ABN9V9N3_9DINO</name>
<evidence type="ECO:0000313" key="1">
    <source>
        <dbReference type="EMBL" id="CAK0869688.1"/>
    </source>
</evidence>
<proteinExistence type="predicted"/>
<dbReference type="EMBL" id="CAUYUJ010016872">
    <property type="protein sequence ID" value="CAK0869688.1"/>
    <property type="molecule type" value="Genomic_DNA"/>
</dbReference>
<sequence length="156" mass="17742">MWVVKLEPDIMSYSTWQPAPSLLSEMSVAKLALSILSHRTPTSVCEKRWQWQPARSLLIEMWMVNMEPAIESFRIPIRACDQGGQWQLTLSLLRVRSVVKLEPDILNYITWQPAFLLLSEMMTRGIGGSATRSLLKEASKLPGPPWLPHMRPSASI</sequence>
<protein>
    <recommendedName>
        <fullName evidence="3">Autophagy protein 5</fullName>
    </recommendedName>
</protein>
<gene>
    <name evidence="1" type="ORF">PCOR1329_LOCUS55955</name>
</gene>
<evidence type="ECO:0008006" key="3">
    <source>
        <dbReference type="Google" id="ProtNLM"/>
    </source>
</evidence>
<organism evidence="1 2">
    <name type="scientific">Prorocentrum cordatum</name>
    <dbReference type="NCBI Taxonomy" id="2364126"/>
    <lineage>
        <taxon>Eukaryota</taxon>
        <taxon>Sar</taxon>
        <taxon>Alveolata</taxon>
        <taxon>Dinophyceae</taxon>
        <taxon>Prorocentrales</taxon>
        <taxon>Prorocentraceae</taxon>
        <taxon>Prorocentrum</taxon>
    </lineage>
</organism>
<keyword evidence="2" id="KW-1185">Reference proteome</keyword>
<evidence type="ECO:0000313" key="2">
    <source>
        <dbReference type="Proteomes" id="UP001189429"/>
    </source>
</evidence>
<comment type="caution">
    <text evidence="1">The sequence shown here is derived from an EMBL/GenBank/DDBJ whole genome shotgun (WGS) entry which is preliminary data.</text>
</comment>
<reference evidence="1" key="1">
    <citation type="submission" date="2023-10" db="EMBL/GenBank/DDBJ databases">
        <authorList>
            <person name="Chen Y."/>
            <person name="Shah S."/>
            <person name="Dougan E. K."/>
            <person name="Thang M."/>
            <person name="Chan C."/>
        </authorList>
    </citation>
    <scope>NUCLEOTIDE SEQUENCE [LARGE SCALE GENOMIC DNA]</scope>
</reference>
<accession>A0ABN9V9N3</accession>
<dbReference type="Proteomes" id="UP001189429">
    <property type="component" value="Unassembled WGS sequence"/>
</dbReference>